<evidence type="ECO:0000256" key="1">
    <source>
        <dbReference type="SAM" id="SignalP"/>
    </source>
</evidence>
<gene>
    <name evidence="2" type="ORF">ACFOZ8_31545</name>
</gene>
<accession>A0ABV8KDP7</accession>
<feature type="chain" id="PRO_5046634540" evidence="1">
    <location>
        <begin position="23"/>
        <end position="156"/>
    </location>
</feature>
<name>A0ABV8KDP7_9BACL</name>
<dbReference type="RefSeq" id="WP_377722703.1">
    <property type="nucleotide sequence ID" value="NZ_JBHSAM010000036.1"/>
</dbReference>
<evidence type="ECO:0000313" key="3">
    <source>
        <dbReference type="Proteomes" id="UP001595715"/>
    </source>
</evidence>
<keyword evidence="1" id="KW-0732">Signal</keyword>
<organism evidence="2 3">
    <name type="scientific">Paenibacillus xanthanilyticus</name>
    <dbReference type="NCBI Taxonomy" id="1783531"/>
    <lineage>
        <taxon>Bacteria</taxon>
        <taxon>Bacillati</taxon>
        <taxon>Bacillota</taxon>
        <taxon>Bacilli</taxon>
        <taxon>Bacillales</taxon>
        <taxon>Paenibacillaceae</taxon>
        <taxon>Paenibacillus</taxon>
    </lineage>
</organism>
<comment type="caution">
    <text evidence="2">The sequence shown here is derived from an EMBL/GenBank/DDBJ whole genome shotgun (WGS) entry which is preliminary data.</text>
</comment>
<proteinExistence type="predicted"/>
<feature type="signal peptide" evidence="1">
    <location>
        <begin position="1"/>
        <end position="22"/>
    </location>
</feature>
<reference evidence="3" key="1">
    <citation type="journal article" date="2019" name="Int. J. Syst. Evol. Microbiol.">
        <title>The Global Catalogue of Microorganisms (GCM) 10K type strain sequencing project: providing services to taxonomists for standard genome sequencing and annotation.</title>
        <authorList>
            <consortium name="The Broad Institute Genomics Platform"/>
            <consortium name="The Broad Institute Genome Sequencing Center for Infectious Disease"/>
            <person name="Wu L."/>
            <person name="Ma J."/>
        </authorList>
    </citation>
    <scope>NUCLEOTIDE SEQUENCE [LARGE SCALE GENOMIC DNA]</scope>
    <source>
        <strain evidence="3">IBRC-M 10987</strain>
    </source>
</reference>
<dbReference type="EMBL" id="JBHSAM010000036">
    <property type="protein sequence ID" value="MFC4104164.1"/>
    <property type="molecule type" value="Genomic_DNA"/>
</dbReference>
<dbReference type="Proteomes" id="UP001595715">
    <property type="component" value="Unassembled WGS sequence"/>
</dbReference>
<keyword evidence="3" id="KW-1185">Reference proteome</keyword>
<evidence type="ECO:0000313" key="2">
    <source>
        <dbReference type="EMBL" id="MFC4104164.1"/>
    </source>
</evidence>
<dbReference type="PROSITE" id="PS51257">
    <property type="entry name" value="PROKAR_LIPOPROTEIN"/>
    <property type="match status" value="1"/>
</dbReference>
<sequence length="156" mass="17225">MRKPIAGLAPLALFLAALLVLSACGSGTKHVEHVEVFIVETLEQNEAGFYEAIGFKKVNAVTTIEEGKNHVKTDTKTIEDYYDTAGRHMKTEIVHSSLHKSHVTLAEDKDHRTATLEEPAAILLPDGESGPFKMNKMTEAEKTKVRAHVQSFIDQL</sequence>
<protein>
    <submittedName>
        <fullName evidence="2">Uncharacterized protein</fullName>
    </submittedName>
</protein>